<sequence length="396" mass="43573">MFEGCVLVVESHALQRNVLVNGLLNLQIGCVLSAGSALQAVEHIRRREIIDVIFFDLNDGSINNLDFLSVASELGNVRALIVHGELPLALLRSVAKMSSLSSIPLLGVLNKPLQPQALQKILAVFKTHHGSSLIQPAAELELIPHAEVLQGLIAGEFQAWYQPKFNLHDGRLFGAEVLVRWEHPQKGLLMPRDLLATVVAYDLIDDMFKQLLEQGLEFMSRQREQGLDLGLAFNLTGSQLVRNDLVEHIVQRLQQYEMPSSALMFEITENGMLDLPGSAVENLLRLHHAGCGLSIDDFGIGFSSWRQLAHLPFNQLKLDGVFVRDVDDLSNRAVISSSVALAKALRMDLVAVGIENAHALHTLISLGCSFGQGFHLALPMTGADFATWLKFHSPLV</sequence>
<gene>
    <name evidence="1" type="ORF">OOJ96_00195</name>
</gene>
<organism evidence="1 2">
    <name type="scientific">Pseudomonas imrae</name>
    <dbReference type="NCBI Taxonomy" id="2992837"/>
    <lineage>
        <taxon>Bacteria</taxon>
        <taxon>Pseudomonadati</taxon>
        <taxon>Pseudomonadota</taxon>
        <taxon>Gammaproteobacteria</taxon>
        <taxon>Pseudomonadales</taxon>
        <taxon>Pseudomonadaceae</taxon>
        <taxon>Pseudomonas</taxon>
    </lineage>
</organism>
<dbReference type="EMBL" id="JAPEQY010000001">
    <property type="protein sequence ID" value="MFO2475827.1"/>
    <property type="molecule type" value="Genomic_DNA"/>
</dbReference>
<keyword evidence="2" id="KW-1185">Reference proteome</keyword>
<dbReference type="Proteomes" id="UP001637618">
    <property type="component" value="Unassembled WGS sequence"/>
</dbReference>
<evidence type="ECO:0000313" key="1">
    <source>
        <dbReference type="EMBL" id="MFO2475827.1"/>
    </source>
</evidence>
<comment type="caution">
    <text evidence="1">The sequence shown here is derived from an EMBL/GenBank/DDBJ whole genome shotgun (WGS) entry which is preliminary data.</text>
</comment>
<reference evidence="1" key="1">
    <citation type="submission" date="2022-11" db="EMBL/GenBank/DDBJ databases">
        <title>Draft genome sequences of strains of Pseudomonas imrae sp. nov.</title>
        <authorList>
            <person name="Salva Serra F."/>
            <person name="Nimje P."/>
            <person name="Moore E.R.B."/>
            <person name="Marathe N.P."/>
        </authorList>
    </citation>
    <scope>NUCLEOTIDE SEQUENCE</scope>
    <source>
        <strain evidence="1">15FMM2</strain>
    </source>
</reference>
<accession>A0ACC7P781</accession>
<name>A0ACC7P781_9PSED</name>
<protein>
    <submittedName>
        <fullName evidence="1">EAL domain-containing response regulator</fullName>
    </submittedName>
</protein>
<evidence type="ECO:0000313" key="2">
    <source>
        <dbReference type="Proteomes" id="UP001637618"/>
    </source>
</evidence>
<proteinExistence type="predicted"/>